<dbReference type="SUPFAM" id="SSF51197">
    <property type="entry name" value="Clavaminate synthase-like"/>
    <property type="match status" value="1"/>
</dbReference>
<organism evidence="4 5">
    <name type="scientific">Cladosporium halotolerans</name>
    <dbReference type="NCBI Taxonomy" id="1052096"/>
    <lineage>
        <taxon>Eukaryota</taxon>
        <taxon>Fungi</taxon>
        <taxon>Dikarya</taxon>
        <taxon>Ascomycota</taxon>
        <taxon>Pezizomycotina</taxon>
        <taxon>Dothideomycetes</taxon>
        <taxon>Dothideomycetidae</taxon>
        <taxon>Cladosporiales</taxon>
        <taxon>Cladosporiaceae</taxon>
        <taxon>Cladosporium</taxon>
    </lineage>
</organism>
<dbReference type="GeneID" id="96002769"/>
<evidence type="ECO:0000313" key="5">
    <source>
        <dbReference type="Proteomes" id="UP000803884"/>
    </source>
</evidence>
<dbReference type="InterPro" id="IPR027443">
    <property type="entry name" value="IPNS-like_sf"/>
</dbReference>
<keyword evidence="2" id="KW-0479">Metal-binding</keyword>
<gene>
    <name evidence="4" type="ORF">WHR41_01325</name>
</gene>
<dbReference type="EMBL" id="JAAQHG020000003">
    <property type="protein sequence ID" value="KAL1590182.1"/>
    <property type="molecule type" value="Genomic_DNA"/>
</dbReference>
<proteinExistence type="inferred from homology"/>
<evidence type="ECO:0000256" key="1">
    <source>
        <dbReference type="ARBA" id="ARBA00008056"/>
    </source>
</evidence>
<sequence>MASSNASIPIIDISPSNPDAPQQLLSAASKYGFVFVENNAATGIPPQDIAKMFEISKEFFAAPVEVKQTAAIASNEAGKNLGWLSRGVEKLDPGTQKRADVKEAFNLAPPSSPTNAPTQPLPSPLAPHAPLLTTFQTSCQTLCQTLLSHLSAALATPPDWFTSRHDASLGPTGSIFRMLYYPALSPEETQKAENEGEELDLRAGAHSDFGSLTLLFRLPGQPGLEIRTAEGKWEGVGFGDSAGEEGGLLPILVNIGDLLEDWTCGLLKSTVHRVVFPRGSAPADRYSLAYFCHPLDEAALEAVPSEDVRAHARERGLGGGGGRAGMTAREHLMERLGATYSVGK</sequence>
<dbReference type="GO" id="GO:0044283">
    <property type="term" value="P:small molecule biosynthetic process"/>
    <property type="evidence" value="ECO:0007669"/>
    <property type="project" value="UniProtKB-ARBA"/>
</dbReference>
<dbReference type="Pfam" id="PF14226">
    <property type="entry name" value="DIOX_N"/>
    <property type="match status" value="1"/>
</dbReference>
<dbReference type="GO" id="GO:0046872">
    <property type="term" value="F:metal ion binding"/>
    <property type="evidence" value="ECO:0007669"/>
    <property type="project" value="UniProtKB-KW"/>
</dbReference>
<name>A0AB34L1Z0_9PEZI</name>
<dbReference type="InterPro" id="IPR050231">
    <property type="entry name" value="Iron_ascorbate_oxido_reductase"/>
</dbReference>
<dbReference type="Pfam" id="PF03171">
    <property type="entry name" value="2OG-FeII_Oxy"/>
    <property type="match status" value="1"/>
</dbReference>
<comment type="caution">
    <text evidence="4">The sequence shown here is derived from an EMBL/GenBank/DDBJ whole genome shotgun (WGS) entry which is preliminary data.</text>
</comment>
<reference evidence="4 5" key="1">
    <citation type="journal article" date="2020" name="Microbiol. Resour. Announc.">
        <title>Draft Genome Sequence of a Cladosporium Species Isolated from the Mesophotic Ascidian Didemnum maculosum.</title>
        <authorList>
            <person name="Gioti A."/>
            <person name="Siaperas R."/>
            <person name="Nikolaivits E."/>
            <person name="Le Goff G."/>
            <person name="Ouazzani J."/>
            <person name="Kotoulas G."/>
            <person name="Topakas E."/>
        </authorList>
    </citation>
    <scope>NUCLEOTIDE SEQUENCE [LARGE SCALE GENOMIC DNA]</scope>
    <source>
        <strain evidence="4 5">TM138-S3</strain>
    </source>
</reference>
<dbReference type="PROSITE" id="PS51471">
    <property type="entry name" value="FE2OG_OXY"/>
    <property type="match status" value="1"/>
</dbReference>
<protein>
    <recommendedName>
        <fullName evidence="3">Fe2OG dioxygenase domain-containing protein</fullName>
    </recommendedName>
</protein>
<accession>A0AB34L1Z0</accession>
<keyword evidence="2" id="KW-0408">Iron</keyword>
<dbReference type="PANTHER" id="PTHR47990">
    <property type="entry name" value="2-OXOGLUTARATE (2OG) AND FE(II)-DEPENDENT OXYGENASE SUPERFAMILY PROTEIN-RELATED"/>
    <property type="match status" value="1"/>
</dbReference>
<dbReference type="InterPro" id="IPR026992">
    <property type="entry name" value="DIOX_N"/>
</dbReference>
<evidence type="ECO:0000313" key="4">
    <source>
        <dbReference type="EMBL" id="KAL1590182.1"/>
    </source>
</evidence>
<keyword evidence="5" id="KW-1185">Reference proteome</keyword>
<dbReference type="Proteomes" id="UP000803884">
    <property type="component" value="Unassembled WGS sequence"/>
</dbReference>
<dbReference type="InterPro" id="IPR005123">
    <property type="entry name" value="Oxoglu/Fe-dep_dioxygenase_dom"/>
</dbReference>
<evidence type="ECO:0000259" key="3">
    <source>
        <dbReference type="PROSITE" id="PS51471"/>
    </source>
</evidence>
<dbReference type="RefSeq" id="XP_069233287.1">
    <property type="nucleotide sequence ID" value="XM_069369931.1"/>
</dbReference>
<dbReference type="AlphaFoldDB" id="A0AB34L1Z0"/>
<dbReference type="GO" id="GO:0016491">
    <property type="term" value="F:oxidoreductase activity"/>
    <property type="evidence" value="ECO:0007669"/>
    <property type="project" value="UniProtKB-KW"/>
</dbReference>
<feature type="domain" description="Fe2OG dioxygenase" evidence="3">
    <location>
        <begin position="171"/>
        <end position="294"/>
    </location>
</feature>
<comment type="similarity">
    <text evidence="1 2">Belongs to the iron/ascorbate-dependent oxidoreductase family.</text>
</comment>
<dbReference type="Gene3D" id="2.60.120.330">
    <property type="entry name" value="B-lactam Antibiotic, Isopenicillin N Synthase, Chain"/>
    <property type="match status" value="1"/>
</dbReference>
<dbReference type="InterPro" id="IPR044861">
    <property type="entry name" value="IPNS-like_FE2OG_OXY"/>
</dbReference>
<evidence type="ECO:0000256" key="2">
    <source>
        <dbReference type="RuleBase" id="RU003682"/>
    </source>
</evidence>
<keyword evidence="2" id="KW-0560">Oxidoreductase</keyword>